<sequence length="556" mass="62740">MSAASATQPRRRRPARNGPTPPGDPFIVVTQPNAKLDPASRKFIRSHVMLGKNRKRHAQPQNDRALTTTSWVSQNSDDQDDSSELGSTSTETSRGRISPALSTASSSSSTDSEPMSMYSKVPYKVGSEFGTFAFALDMKPKLRDLVQRWFVVIREAMYPEKLCPAPQMSPWIEYMAYDTAYLHTIFFSSQAFTDFSQKSCFGPGLITHCNNALTSLRENLVKSELATSDSTIAVVLSLTLMSEILADRETAKKHMHGLFQLVQLRGGLRGMSASRQLQAKICRADIGHAVASGDKPLFFAGSPFWDTSIDVDPQNRIDYQNRYPRFADSVITTAASNLVNRLDVTDARLVDMWLDLHEFAQVINLLVQLKKTTRPEMLHETVIMTQYRLVSLDHDMGEFHSVTEAIMRLGMLAFACTAIFQIRLFPMRYHHLAERVRHYIILSCTAEEEDKRLQKSPLLFSDSDVETTFLKLKLWFIFVAGCSVLNDPEDEYLIVTSLSQTLRRLNLMPESALEASTAWLKVQEILLEHMWIDYIHAKDGGALFLKTVLHVPEVCE</sequence>
<evidence type="ECO:0000313" key="2">
    <source>
        <dbReference type="EMBL" id="KAK3387829.1"/>
    </source>
</evidence>
<evidence type="ECO:0000256" key="1">
    <source>
        <dbReference type="SAM" id="MobiDB-lite"/>
    </source>
</evidence>
<feature type="compositionally biased region" description="Polar residues" evidence="1">
    <location>
        <begin position="59"/>
        <end position="72"/>
    </location>
</feature>
<evidence type="ECO:0000313" key="3">
    <source>
        <dbReference type="Proteomes" id="UP001285441"/>
    </source>
</evidence>
<comment type="caution">
    <text evidence="2">The sequence shown here is derived from an EMBL/GenBank/DDBJ whole genome shotgun (WGS) entry which is preliminary data.</text>
</comment>
<reference evidence="2" key="2">
    <citation type="submission" date="2023-06" db="EMBL/GenBank/DDBJ databases">
        <authorList>
            <consortium name="Lawrence Berkeley National Laboratory"/>
            <person name="Haridas S."/>
            <person name="Hensen N."/>
            <person name="Bonometti L."/>
            <person name="Westerberg I."/>
            <person name="Brannstrom I.O."/>
            <person name="Guillou S."/>
            <person name="Cros-Aarteil S."/>
            <person name="Calhoun S."/>
            <person name="Kuo A."/>
            <person name="Mondo S."/>
            <person name="Pangilinan J."/>
            <person name="Riley R."/>
            <person name="LaButti K."/>
            <person name="Andreopoulos B."/>
            <person name="Lipzen A."/>
            <person name="Chen C."/>
            <person name="Yanf M."/>
            <person name="Daum C."/>
            <person name="Ng V."/>
            <person name="Clum A."/>
            <person name="Steindorff A."/>
            <person name="Ohm R."/>
            <person name="Martin F."/>
            <person name="Silar P."/>
            <person name="Natvig D."/>
            <person name="Lalanne C."/>
            <person name="Gautier V."/>
            <person name="Ament-velasquez S.L."/>
            <person name="Kruys A."/>
            <person name="Hutchinson M.I."/>
            <person name="Powell A.J."/>
            <person name="Barry K."/>
            <person name="Miller A.N."/>
            <person name="Grigoriev I.V."/>
            <person name="Debuchy R."/>
            <person name="Gladieux P."/>
            <person name="Thoren M.H."/>
            <person name="Johannesson H."/>
        </authorList>
    </citation>
    <scope>NUCLEOTIDE SEQUENCE</scope>
    <source>
        <strain evidence="2">CBS 232.78</strain>
    </source>
</reference>
<reference evidence="2" key="1">
    <citation type="journal article" date="2023" name="Mol. Phylogenet. Evol.">
        <title>Genome-scale phylogeny and comparative genomics of the fungal order Sordariales.</title>
        <authorList>
            <person name="Hensen N."/>
            <person name="Bonometti L."/>
            <person name="Westerberg I."/>
            <person name="Brannstrom I.O."/>
            <person name="Guillou S."/>
            <person name="Cros-Aarteil S."/>
            <person name="Calhoun S."/>
            <person name="Haridas S."/>
            <person name="Kuo A."/>
            <person name="Mondo S."/>
            <person name="Pangilinan J."/>
            <person name="Riley R."/>
            <person name="LaButti K."/>
            <person name="Andreopoulos B."/>
            <person name="Lipzen A."/>
            <person name="Chen C."/>
            <person name="Yan M."/>
            <person name="Daum C."/>
            <person name="Ng V."/>
            <person name="Clum A."/>
            <person name="Steindorff A."/>
            <person name="Ohm R.A."/>
            <person name="Martin F."/>
            <person name="Silar P."/>
            <person name="Natvig D.O."/>
            <person name="Lalanne C."/>
            <person name="Gautier V."/>
            <person name="Ament-Velasquez S.L."/>
            <person name="Kruys A."/>
            <person name="Hutchinson M.I."/>
            <person name="Powell A.J."/>
            <person name="Barry K."/>
            <person name="Miller A.N."/>
            <person name="Grigoriev I.V."/>
            <person name="Debuchy R."/>
            <person name="Gladieux P."/>
            <person name="Hiltunen Thoren M."/>
            <person name="Johannesson H."/>
        </authorList>
    </citation>
    <scope>NUCLEOTIDE SEQUENCE</scope>
    <source>
        <strain evidence="2">CBS 232.78</strain>
    </source>
</reference>
<dbReference type="EMBL" id="JAULSW010000003">
    <property type="protein sequence ID" value="KAK3387829.1"/>
    <property type="molecule type" value="Genomic_DNA"/>
</dbReference>
<gene>
    <name evidence="2" type="ORF">B0H63DRAFT_493869</name>
</gene>
<accession>A0AAE0NUD4</accession>
<proteinExistence type="predicted"/>
<dbReference type="AlphaFoldDB" id="A0AAE0NUD4"/>
<organism evidence="2 3">
    <name type="scientific">Podospora didyma</name>
    <dbReference type="NCBI Taxonomy" id="330526"/>
    <lineage>
        <taxon>Eukaryota</taxon>
        <taxon>Fungi</taxon>
        <taxon>Dikarya</taxon>
        <taxon>Ascomycota</taxon>
        <taxon>Pezizomycotina</taxon>
        <taxon>Sordariomycetes</taxon>
        <taxon>Sordariomycetidae</taxon>
        <taxon>Sordariales</taxon>
        <taxon>Podosporaceae</taxon>
        <taxon>Podospora</taxon>
    </lineage>
</organism>
<feature type="compositionally biased region" description="Low complexity" evidence="1">
    <location>
        <begin position="84"/>
        <end position="115"/>
    </location>
</feature>
<dbReference type="PANTHER" id="PTHR37540">
    <property type="entry name" value="TRANSCRIPTION FACTOR (ACR-2), PUTATIVE-RELATED-RELATED"/>
    <property type="match status" value="1"/>
</dbReference>
<dbReference type="Proteomes" id="UP001285441">
    <property type="component" value="Unassembled WGS sequence"/>
</dbReference>
<keyword evidence="3" id="KW-1185">Reference proteome</keyword>
<protein>
    <recommendedName>
        <fullName evidence="4">Transcription factor domain-containing protein</fullName>
    </recommendedName>
</protein>
<feature type="region of interest" description="Disordered" evidence="1">
    <location>
        <begin position="1"/>
        <end position="115"/>
    </location>
</feature>
<evidence type="ECO:0008006" key="4">
    <source>
        <dbReference type="Google" id="ProtNLM"/>
    </source>
</evidence>
<name>A0AAE0NUD4_9PEZI</name>